<dbReference type="Proteomes" id="UP000463857">
    <property type="component" value="Chromosome"/>
</dbReference>
<dbReference type="EMBL" id="CP047156">
    <property type="protein sequence ID" value="QHC00126.1"/>
    <property type="molecule type" value="Genomic_DNA"/>
</dbReference>
<evidence type="ECO:0000256" key="1">
    <source>
        <dbReference type="SAM" id="Phobius"/>
    </source>
</evidence>
<keyword evidence="1" id="KW-0472">Membrane</keyword>
<name>A0A7L4YLR1_9ACTN</name>
<keyword evidence="3" id="KW-1185">Reference proteome</keyword>
<evidence type="ECO:0000313" key="2">
    <source>
        <dbReference type="EMBL" id="QHC00126.1"/>
    </source>
</evidence>
<feature type="transmembrane region" description="Helical" evidence="1">
    <location>
        <begin position="158"/>
        <end position="176"/>
    </location>
</feature>
<organism evidence="2 3">
    <name type="scientific">Epidermidibacterium keratini</name>
    <dbReference type="NCBI Taxonomy" id="1891644"/>
    <lineage>
        <taxon>Bacteria</taxon>
        <taxon>Bacillati</taxon>
        <taxon>Actinomycetota</taxon>
        <taxon>Actinomycetes</taxon>
        <taxon>Sporichthyales</taxon>
        <taxon>Sporichthyaceae</taxon>
        <taxon>Epidermidibacterium</taxon>
    </lineage>
</organism>
<feature type="transmembrane region" description="Helical" evidence="1">
    <location>
        <begin position="128"/>
        <end position="146"/>
    </location>
</feature>
<gene>
    <name evidence="2" type="ORF">EK0264_07450</name>
</gene>
<keyword evidence="1" id="KW-0812">Transmembrane</keyword>
<proteinExistence type="predicted"/>
<dbReference type="OrthoDB" id="5192631at2"/>
<accession>A0A7L4YLR1</accession>
<dbReference type="AlphaFoldDB" id="A0A7L4YLR1"/>
<feature type="transmembrane region" description="Helical" evidence="1">
    <location>
        <begin position="70"/>
        <end position="92"/>
    </location>
</feature>
<dbReference type="RefSeq" id="WP_159544299.1">
    <property type="nucleotide sequence ID" value="NZ_CP047156.1"/>
</dbReference>
<protein>
    <submittedName>
        <fullName evidence="2">Uncharacterized protein</fullName>
    </submittedName>
</protein>
<feature type="transmembrane region" description="Helical" evidence="1">
    <location>
        <begin position="104"/>
        <end position="121"/>
    </location>
</feature>
<dbReference type="InParanoid" id="A0A7L4YLR1"/>
<feature type="transmembrane region" description="Helical" evidence="1">
    <location>
        <begin position="202"/>
        <end position="223"/>
    </location>
</feature>
<keyword evidence="1" id="KW-1133">Transmembrane helix</keyword>
<evidence type="ECO:0000313" key="3">
    <source>
        <dbReference type="Proteomes" id="UP000463857"/>
    </source>
</evidence>
<dbReference type="KEGG" id="eke:EK0264_07450"/>
<sequence>MSTDTSTKNWNDRFILRLRARGVSGPEIADSLKTVQTHCADTGESPPEAFGDPVEYAESLGFTPRTEVGAALWGLPAFLGTSFLLEGLVGVIRGEPVAFTGWDFAMWGVVVAFSVLVALALSKLRSPWLVLGGLVGIFLALSAMSSALDAPTLLELEAWILLAAGGVLVAGTVLAIRREVVVNRVSDPVDGSDMLLREQPTYFRWIPAVFVLVMIALVVVLALI</sequence>
<reference evidence="2 3" key="1">
    <citation type="journal article" date="2018" name="Int. J. Syst. Evol. Microbiol.">
        <title>Epidermidibacterium keratini gen. nov., sp. nov., a member of the family Sporichthyaceae, isolated from keratin epidermis.</title>
        <authorList>
            <person name="Lee D.G."/>
            <person name="Trujillo M.E."/>
            <person name="Kang S."/>
            <person name="Nam J.J."/>
            <person name="Kim Y.J."/>
        </authorList>
    </citation>
    <scope>NUCLEOTIDE SEQUENCE [LARGE SCALE GENOMIC DNA]</scope>
    <source>
        <strain evidence="2 3">EPI-7</strain>
    </source>
</reference>